<comment type="caution">
    <text evidence="2">The sequence shown here is derived from an EMBL/GenBank/DDBJ whole genome shotgun (WGS) entry which is preliminary data.</text>
</comment>
<dbReference type="InterPro" id="IPR020004">
    <property type="entry name" value="UDP-GlcNAc_Epase"/>
</dbReference>
<dbReference type="NCBIfam" id="TIGR03568">
    <property type="entry name" value="NeuC_NnaA"/>
    <property type="match status" value="1"/>
</dbReference>
<evidence type="ECO:0000313" key="3">
    <source>
        <dbReference type="Proteomes" id="UP000176364"/>
    </source>
</evidence>
<dbReference type="AlphaFoldDB" id="A0A1F5E1W4"/>
<feature type="domain" description="UDP-N-acetylglucosamine 2-epimerase" evidence="1">
    <location>
        <begin position="24"/>
        <end position="349"/>
    </location>
</feature>
<dbReference type="Pfam" id="PF02350">
    <property type="entry name" value="Epimerase_2"/>
    <property type="match status" value="1"/>
</dbReference>
<dbReference type="PANTHER" id="PTHR43174">
    <property type="entry name" value="UDP-N-ACETYLGLUCOSAMINE 2-EPIMERASE"/>
    <property type="match status" value="1"/>
</dbReference>
<dbReference type="EMBL" id="MEZQ01000015">
    <property type="protein sequence ID" value="OGD61306.1"/>
    <property type="molecule type" value="Genomic_DNA"/>
</dbReference>
<evidence type="ECO:0000259" key="1">
    <source>
        <dbReference type="Pfam" id="PF02350"/>
    </source>
</evidence>
<evidence type="ECO:0000313" key="2">
    <source>
        <dbReference type="EMBL" id="OGD61306.1"/>
    </source>
</evidence>
<sequence length="351" mass="38799">MKKIAYLTGSRAEFGLMQKILTGIEADKNLKLILLATGIHLLPEFGKTINEVKAAFPLVKIIDATYEQDDRLSMARFVAKCAGQIVETLNQEKPDLVLVLGDRGEQLAMAVASAYLAIPIIHLHGGEKTTTIDNKARNAISLLADWHLPASKGAAKKLRQMRIDKHQIKIVGAPGLDDIKELPASEKKDCLLILQHPDAHEQDAAWQIQQTLDSAIEFKLPLKIIYPNSDAGGRAIIQVIEKYKNGHPQLITTFPNIKRGEFLIELSRARVLIGNSSAGLIEAPSLNLPAVNVGPRQSGREQAKNIINVDYNRKQIAKAISKTLGWRLKNLKNPYGDGKTAERVIKFLKRL</sequence>
<reference evidence="2 3" key="1">
    <citation type="journal article" date="2016" name="Nat. Commun.">
        <title>Thousands of microbial genomes shed light on interconnected biogeochemical processes in an aquifer system.</title>
        <authorList>
            <person name="Anantharaman K."/>
            <person name="Brown C.T."/>
            <person name="Hug L.A."/>
            <person name="Sharon I."/>
            <person name="Castelle C.J."/>
            <person name="Probst A.J."/>
            <person name="Thomas B.C."/>
            <person name="Singh A."/>
            <person name="Wilkins M.J."/>
            <person name="Karaoz U."/>
            <person name="Brodie E.L."/>
            <person name="Williams K.H."/>
            <person name="Hubbard S.S."/>
            <person name="Banfield J.F."/>
        </authorList>
    </citation>
    <scope>NUCLEOTIDE SEQUENCE [LARGE SCALE GENOMIC DNA]</scope>
</reference>
<dbReference type="PANTHER" id="PTHR43174:SF3">
    <property type="entry name" value="UDP-N-ACETYLGLUCOSAMINE 2-EPIMERASE"/>
    <property type="match status" value="1"/>
</dbReference>
<dbReference type="GO" id="GO:0004553">
    <property type="term" value="F:hydrolase activity, hydrolyzing O-glycosyl compounds"/>
    <property type="evidence" value="ECO:0007669"/>
    <property type="project" value="InterPro"/>
</dbReference>
<name>A0A1F5E1W4_9BACT</name>
<protein>
    <submittedName>
        <fullName evidence="2">UDP-N-acetyl-D-glucosamine 2-epimerase, UDP-hydrolysing</fullName>
    </submittedName>
</protein>
<gene>
    <name evidence="2" type="ORF">A3I57_00040</name>
</gene>
<dbReference type="InterPro" id="IPR029767">
    <property type="entry name" value="WecB-like"/>
</dbReference>
<dbReference type="GO" id="GO:0006047">
    <property type="term" value="P:UDP-N-acetylglucosamine metabolic process"/>
    <property type="evidence" value="ECO:0007669"/>
    <property type="project" value="InterPro"/>
</dbReference>
<dbReference type="InterPro" id="IPR003331">
    <property type="entry name" value="UDP_GlcNAc_Epimerase_2_dom"/>
</dbReference>
<accession>A0A1F5E1W4</accession>
<dbReference type="Proteomes" id="UP000176364">
    <property type="component" value="Unassembled WGS sequence"/>
</dbReference>
<dbReference type="SUPFAM" id="SSF53756">
    <property type="entry name" value="UDP-Glycosyltransferase/glycogen phosphorylase"/>
    <property type="match status" value="1"/>
</dbReference>
<organism evidence="2 3">
    <name type="scientific">Candidatus Beckwithbacteria bacterium RIFCSPLOWO2_02_FULL_47_23</name>
    <dbReference type="NCBI Taxonomy" id="1797463"/>
    <lineage>
        <taxon>Bacteria</taxon>
        <taxon>Candidatus Beckwithiibacteriota</taxon>
    </lineage>
</organism>
<dbReference type="Gene3D" id="3.40.50.2000">
    <property type="entry name" value="Glycogen Phosphorylase B"/>
    <property type="match status" value="2"/>
</dbReference>
<proteinExistence type="predicted"/>